<gene>
    <name evidence="1" type="ORF">PS662_04885</name>
</gene>
<name>A0A5E6WRK2_PSEFL</name>
<dbReference type="InterPro" id="IPR009241">
    <property type="entry name" value="HigB-like"/>
</dbReference>
<dbReference type="PIRSF" id="PIRSF028744">
    <property type="entry name" value="Addict_mod_HI1419"/>
    <property type="match status" value="1"/>
</dbReference>
<proteinExistence type="predicted"/>
<dbReference type="NCBIfam" id="TIGR02683">
    <property type="entry name" value="upstrm_HI1419"/>
    <property type="match status" value="1"/>
</dbReference>
<dbReference type="Proteomes" id="UP000326953">
    <property type="component" value="Unassembled WGS sequence"/>
</dbReference>
<reference evidence="1 2" key="1">
    <citation type="submission" date="2019-09" db="EMBL/GenBank/DDBJ databases">
        <authorList>
            <person name="Chandra G."/>
            <person name="Truman W A."/>
        </authorList>
    </citation>
    <scope>NUCLEOTIDE SEQUENCE [LARGE SCALE GENOMIC DNA]</scope>
    <source>
        <strain evidence="1">PS662</strain>
    </source>
</reference>
<dbReference type="AlphaFoldDB" id="A0A5E6WRK2"/>
<evidence type="ECO:0000313" key="2">
    <source>
        <dbReference type="Proteomes" id="UP000326953"/>
    </source>
</evidence>
<accession>A0A5E6WRK2</accession>
<protein>
    <recommendedName>
        <fullName evidence="3">Addiction module antitoxin RelB</fullName>
    </recommendedName>
</protein>
<dbReference type="InterPro" id="IPR014056">
    <property type="entry name" value="TypeIITA-like_toxin_pred"/>
</dbReference>
<organism evidence="1 2">
    <name type="scientific">Pseudomonas fluorescens</name>
    <dbReference type="NCBI Taxonomy" id="294"/>
    <lineage>
        <taxon>Bacteria</taxon>
        <taxon>Pseudomonadati</taxon>
        <taxon>Pseudomonadota</taxon>
        <taxon>Gammaproteobacteria</taxon>
        <taxon>Pseudomonadales</taxon>
        <taxon>Pseudomonadaceae</taxon>
        <taxon>Pseudomonas</taxon>
    </lineage>
</organism>
<dbReference type="EMBL" id="CABVHK010000019">
    <property type="protein sequence ID" value="VVN31094.1"/>
    <property type="molecule type" value="Genomic_DNA"/>
</dbReference>
<evidence type="ECO:0008006" key="3">
    <source>
        <dbReference type="Google" id="ProtNLM"/>
    </source>
</evidence>
<dbReference type="OrthoDB" id="9800258at2"/>
<sequence length="99" mass="10930">MNYLIQQTTIFVTWHASIRDLRAKIAIARRIDRASAGNLGDVKPVGDGVSEMRVDVGAGYRVYFTMRNNVVIVLLVGGDKSSQPADIKRAKKMAKEVLP</sequence>
<dbReference type="RefSeq" id="WP_150713180.1">
    <property type="nucleotide sequence ID" value="NZ_CABVHK010000019.1"/>
</dbReference>
<evidence type="ECO:0000313" key="1">
    <source>
        <dbReference type="EMBL" id="VVN31094.1"/>
    </source>
</evidence>
<dbReference type="PANTHER" id="PTHR41791">
    <property type="entry name" value="SSL7039 PROTEIN"/>
    <property type="match status" value="1"/>
</dbReference>
<dbReference type="PANTHER" id="PTHR41791:SF1">
    <property type="entry name" value="SSL7039 PROTEIN"/>
    <property type="match status" value="1"/>
</dbReference>
<dbReference type="Pfam" id="PF05973">
    <property type="entry name" value="Gp49"/>
    <property type="match status" value="1"/>
</dbReference>